<accession>A0ABV9HZY2</accession>
<dbReference type="InterPro" id="IPR011008">
    <property type="entry name" value="Dimeric_a/b-barrel"/>
</dbReference>
<dbReference type="Gene3D" id="3.30.70.1060">
    <property type="entry name" value="Dimeric alpha+beta barrel"/>
    <property type="match status" value="1"/>
</dbReference>
<name>A0ABV9HZY2_9FLAO</name>
<dbReference type="Proteomes" id="UP001596043">
    <property type="component" value="Unassembled WGS sequence"/>
</dbReference>
<organism evidence="4 5">
    <name type="scientific">Dokdonia ponticola</name>
    <dbReference type="NCBI Taxonomy" id="2041041"/>
    <lineage>
        <taxon>Bacteria</taxon>
        <taxon>Pseudomonadati</taxon>
        <taxon>Bacteroidota</taxon>
        <taxon>Flavobacteriia</taxon>
        <taxon>Flavobacteriales</taxon>
        <taxon>Flavobacteriaceae</taxon>
        <taxon>Dokdonia</taxon>
    </lineage>
</organism>
<feature type="domain" description="YCII-related" evidence="3">
    <location>
        <begin position="75"/>
        <end position="159"/>
    </location>
</feature>
<proteinExistence type="inferred from homology"/>
<evidence type="ECO:0000259" key="3">
    <source>
        <dbReference type="Pfam" id="PF03795"/>
    </source>
</evidence>
<protein>
    <submittedName>
        <fullName evidence="4">YciI family protein</fullName>
    </submittedName>
</protein>
<comment type="caution">
    <text evidence="4">The sequence shown here is derived from an EMBL/GenBank/DDBJ whole genome shotgun (WGS) entry which is preliminary data.</text>
</comment>
<sequence length="168" mass="18815">MKTSITFLSLILLCISCAQTKNQKQEKLTATEQSSVDKKASVASQIARLKADGFQIFDYVDEKTGDTVIMQQYFMAFLKSGPNRDQSEEEAAKLQEAHMAHLGRMYEEGYADISGPFDDDGELRGITIYNVPTLKMADSLAHLDPMMKAGRLVVEIKPWWAGKGYPLR</sequence>
<evidence type="ECO:0000313" key="4">
    <source>
        <dbReference type="EMBL" id="MFC4635355.1"/>
    </source>
</evidence>
<evidence type="ECO:0000313" key="5">
    <source>
        <dbReference type="Proteomes" id="UP001596043"/>
    </source>
</evidence>
<feature type="chain" id="PRO_5046949836" evidence="2">
    <location>
        <begin position="21"/>
        <end position="168"/>
    </location>
</feature>
<dbReference type="SUPFAM" id="SSF54909">
    <property type="entry name" value="Dimeric alpha+beta barrel"/>
    <property type="match status" value="1"/>
</dbReference>
<reference evidence="5" key="1">
    <citation type="journal article" date="2019" name="Int. J. Syst. Evol. Microbiol.">
        <title>The Global Catalogue of Microorganisms (GCM) 10K type strain sequencing project: providing services to taxonomists for standard genome sequencing and annotation.</title>
        <authorList>
            <consortium name="The Broad Institute Genomics Platform"/>
            <consortium name="The Broad Institute Genome Sequencing Center for Infectious Disease"/>
            <person name="Wu L."/>
            <person name="Ma J."/>
        </authorList>
    </citation>
    <scope>NUCLEOTIDE SEQUENCE [LARGE SCALE GENOMIC DNA]</scope>
    <source>
        <strain evidence="5">YJ-61-S</strain>
    </source>
</reference>
<evidence type="ECO:0000256" key="1">
    <source>
        <dbReference type="ARBA" id="ARBA00007689"/>
    </source>
</evidence>
<dbReference type="EMBL" id="JBHSFV010000010">
    <property type="protein sequence ID" value="MFC4635355.1"/>
    <property type="molecule type" value="Genomic_DNA"/>
</dbReference>
<comment type="similarity">
    <text evidence="1">Belongs to the YciI family.</text>
</comment>
<keyword evidence="2" id="KW-0732">Signal</keyword>
<keyword evidence="5" id="KW-1185">Reference proteome</keyword>
<evidence type="ECO:0000256" key="2">
    <source>
        <dbReference type="SAM" id="SignalP"/>
    </source>
</evidence>
<dbReference type="Pfam" id="PF03795">
    <property type="entry name" value="YCII"/>
    <property type="match status" value="1"/>
</dbReference>
<dbReference type="RefSeq" id="WP_379980493.1">
    <property type="nucleotide sequence ID" value="NZ_JBHSFV010000010.1"/>
</dbReference>
<dbReference type="InterPro" id="IPR005545">
    <property type="entry name" value="YCII"/>
</dbReference>
<feature type="signal peptide" evidence="2">
    <location>
        <begin position="1"/>
        <end position="20"/>
    </location>
</feature>
<gene>
    <name evidence="4" type="ORF">ACFO3O_15705</name>
</gene>